<dbReference type="GO" id="GO:0046872">
    <property type="term" value="F:metal ion binding"/>
    <property type="evidence" value="ECO:0007669"/>
    <property type="project" value="UniProtKB-KW"/>
</dbReference>
<evidence type="ECO:0000256" key="5">
    <source>
        <dbReference type="ARBA" id="ARBA00022571"/>
    </source>
</evidence>
<organism evidence="22 23">
    <name type="scientific">Halostreptopolyspora alba</name>
    <dbReference type="NCBI Taxonomy" id="2487137"/>
    <lineage>
        <taxon>Bacteria</taxon>
        <taxon>Bacillati</taxon>
        <taxon>Actinomycetota</taxon>
        <taxon>Actinomycetes</taxon>
        <taxon>Streptosporangiales</taxon>
        <taxon>Nocardiopsidaceae</taxon>
        <taxon>Halostreptopolyspora</taxon>
    </lineage>
</organism>
<comment type="caution">
    <text evidence="19">Lacks conserved residue(s) required for the propagation of feature annotation.</text>
</comment>
<feature type="binding site" evidence="19">
    <location>
        <position position="301"/>
    </location>
    <ligand>
        <name>Mn(2+)</name>
        <dbReference type="ChEBI" id="CHEBI:29035"/>
        <label>2</label>
    </ligand>
</feature>
<dbReference type="Gene3D" id="1.10.1030.10">
    <property type="entry name" value="Carbamoyl-phosphate synthetase, large subunit oligomerisation domain"/>
    <property type="match status" value="1"/>
</dbReference>
<evidence type="ECO:0000259" key="20">
    <source>
        <dbReference type="PROSITE" id="PS50975"/>
    </source>
</evidence>
<comment type="function">
    <text evidence="17 19">Large subunit of the glutamine-dependent carbamoyl phosphate synthetase (CPSase). CPSase catalyzes the formation of carbamoyl phosphate from the ammonia moiety of glutamine, carbonate, and phosphate donated by ATP, constituting the first step of 2 biosynthetic pathways, one leading to arginine and/or urea and the other to pyrimidine nucleotides. The large subunit (synthetase) binds the substrates ammonia (free or transferred from glutamine from the small subunit), hydrogencarbonate and ATP and carries out an ATP-coupled ligase reaction, activating hydrogencarbonate by forming carboxy phosphate which reacts with ammonia to form carbamoyl phosphate.</text>
</comment>
<dbReference type="InterPro" id="IPR011761">
    <property type="entry name" value="ATP-grasp"/>
</dbReference>
<feature type="domain" description="ATP-grasp" evidence="20">
    <location>
        <begin position="676"/>
        <end position="867"/>
    </location>
</feature>
<feature type="binding site" evidence="19">
    <location>
        <position position="299"/>
    </location>
    <ligand>
        <name>Mg(2+)</name>
        <dbReference type="ChEBI" id="CHEBI:18420"/>
        <label>1</label>
    </ligand>
</feature>
<evidence type="ECO:0000256" key="12">
    <source>
        <dbReference type="ARBA" id="ARBA00022842"/>
    </source>
</evidence>
<comment type="subunit">
    <text evidence="18 19">Composed of two chains; the small (or glutamine) chain promotes the hydrolysis of glutamine to ammonia, which is used by the large (or ammonia) chain to synthesize carbamoyl phosphate. Tetramer of heterodimers (alpha,beta)4.</text>
</comment>
<dbReference type="InterPro" id="IPR013815">
    <property type="entry name" value="ATP_grasp_subdomain_1"/>
</dbReference>
<dbReference type="InterPro" id="IPR006275">
    <property type="entry name" value="CPSase_lsu"/>
</dbReference>
<feature type="binding site" evidence="19">
    <location>
        <position position="299"/>
    </location>
    <ligand>
        <name>ATP</name>
        <dbReference type="ChEBI" id="CHEBI:30616"/>
        <label>1</label>
    </ligand>
</feature>
<dbReference type="Gene3D" id="3.40.50.1380">
    <property type="entry name" value="Methylglyoxal synthase-like domain"/>
    <property type="match status" value="1"/>
</dbReference>
<feature type="binding site" evidence="19">
    <location>
        <position position="783"/>
    </location>
    <ligand>
        <name>ATP</name>
        <dbReference type="ChEBI" id="CHEBI:30616"/>
        <label>2</label>
    </ligand>
</feature>
<dbReference type="GO" id="GO:0006526">
    <property type="term" value="P:L-arginine biosynthetic process"/>
    <property type="evidence" value="ECO:0007669"/>
    <property type="project" value="UniProtKB-UniRule"/>
</dbReference>
<dbReference type="NCBIfam" id="NF009455">
    <property type="entry name" value="PRK12815.1"/>
    <property type="match status" value="1"/>
</dbReference>
<dbReference type="GO" id="GO:0006541">
    <property type="term" value="P:glutamine metabolic process"/>
    <property type="evidence" value="ECO:0007669"/>
    <property type="project" value="TreeGrafter"/>
</dbReference>
<dbReference type="InterPro" id="IPR005479">
    <property type="entry name" value="CPAse_ATP-bd"/>
</dbReference>
<evidence type="ECO:0000256" key="11">
    <source>
        <dbReference type="ARBA" id="ARBA00022840"/>
    </source>
</evidence>
<dbReference type="PROSITE" id="PS50975">
    <property type="entry name" value="ATP_GRASP"/>
    <property type="match status" value="2"/>
</dbReference>
<dbReference type="NCBIfam" id="TIGR01369">
    <property type="entry name" value="CPSaseII_lrg"/>
    <property type="match status" value="1"/>
</dbReference>
<feature type="binding site" evidence="19">
    <location>
        <position position="786"/>
    </location>
    <ligand>
        <name>ATP</name>
        <dbReference type="ChEBI" id="CHEBI:30616"/>
        <label>2</label>
    </ligand>
</feature>
<feature type="binding site" evidence="19">
    <location>
        <position position="169"/>
    </location>
    <ligand>
        <name>ATP</name>
        <dbReference type="ChEBI" id="CHEBI:30616"/>
        <label>1</label>
    </ligand>
</feature>
<evidence type="ECO:0000256" key="15">
    <source>
        <dbReference type="ARBA" id="ARBA00047359"/>
    </source>
</evidence>
<feature type="binding site" evidence="19">
    <location>
        <position position="129"/>
    </location>
    <ligand>
        <name>ATP</name>
        <dbReference type="ChEBI" id="CHEBI:30616"/>
        <label>1</label>
    </ligand>
</feature>
<keyword evidence="7 19" id="KW-0028">Amino-acid biosynthesis</keyword>
<protein>
    <recommendedName>
        <fullName evidence="19">Carbamoyl phosphate synthase large chain</fullName>
        <ecNumber evidence="19">6.3.4.16</ecNumber>
        <ecNumber evidence="19">6.3.5.5</ecNumber>
    </recommendedName>
    <alternativeName>
        <fullName evidence="19">Carbamoyl phosphate synthetase ammonia chain</fullName>
    </alternativeName>
</protein>
<feature type="binding site" evidence="19">
    <location>
        <position position="751"/>
    </location>
    <ligand>
        <name>ATP</name>
        <dbReference type="ChEBI" id="CHEBI:30616"/>
        <label>2</label>
    </ligand>
</feature>
<dbReference type="CDD" id="cd01424">
    <property type="entry name" value="MGS_CPS_II"/>
    <property type="match status" value="1"/>
</dbReference>
<keyword evidence="14" id="KW-0464">Manganese</keyword>
<dbReference type="FunFam" id="3.30.470.20:FF:000007">
    <property type="entry name" value="Carbamoyl-phosphate synthase large chain"/>
    <property type="match status" value="1"/>
</dbReference>
<dbReference type="PROSITE" id="PS51257">
    <property type="entry name" value="PROKAR_LIPOPROTEIN"/>
    <property type="match status" value="1"/>
</dbReference>
<dbReference type="GO" id="GO:0044205">
    <property type="term" value="P:'de novo' UMP biosynthetic process"/>
    <property type="evidence" value="ECO:0007669"/>
    <property type="project" value="UniProtKB-UniRule"/>
</dbReference>
<feature type="binding site" evidence="19">
    <location>
        <position position="285"/>
    </location>
    <ligand>
        <name>Mn(2+)</name>
        <dbReference type="ChEBI" id="CHEBI:29035"/>
        <label>1</label>
    </ligand>
</feature>
<dbReference type="InterPro" id="IPR033937">
    <property type="entry name" value="MGS_CPS_CarB"/>
</dbReference>
<dbReference type="PROSITE" id="PS00866">
    <property type="entry name" value="CPSASE_1"/>
    <property type="match status" value="2"/>
</dbReference>
<feature type="binding site" evidence="19">
    <location>
        <position position="838"/>
    </location>
    <ligand>
        <name>Mn(2+)</name>
        <dbReference type="ChEBI" id="CHEBI:29035"/>
        <label>4</label>
    </ligand>
</feature>
<dbReference type="InterPro" id="IPR005483">
    <property type="entry name" value="CPSase_dom"/>
</dbReference>
<feature type="binding site" evidence="19">
    <location>
        <position position="241"/>
    </location>
    <ligand>
        <name>ATP</name>
        <dbReference type="ChEBI" id="CHEBI:30616"/>
        <label>1</label>
    </ligand>
</feature>
<evidence type="ECO:0000259" key="21">
    <source>
        <dbReference type="PROSITE" id="PS51855"/>
    </source>
</evidence>
<evidence type="ECO:0000256" key="1">
    <source>
        <dbReference type="ARBA" id="ARBA00001936"/>
    </source>
</evidence>
<dbReference type="HAMAP" id="MF_01210_B">
    <property type="entry name" value="CPSase_L_chain_B"/>
    <property type="match status" value="1"/>
</dbReference>
<dbReference type="InterPro" id="IPR058047">
    <property type="entry name" value="CPSase_preATP-grasp"/>
</dbReference>
<dbReference type="InterPro" id="IPR016185">
    <property type="entry name" value="PreATP-grasp_dom_sf"/>
</dbReference>
<comment type="pathway">
    <text evidence="3 19">Amino-acid biosynthesis; L-arginine biosynthesis; carbamoyl phosphate from bicarbonate: step 1/1.</text>
</comment>
<evidence type="ECO:0000256" key="2">
    <source>
        <dbReference type="ARBA" id="ARBA00004812"/>
    </source>
</evidence>
<gene>
    <name evidence="19" type="primary">carB</name>
    <name evidence="22" type="ORF">EFW17_04070</name>
</gene>
<comment type="pathway">
    <text evidence="2 19">Pyrimidine metabolism; UMP biosynthesis via de novo pathway; (S)-dihydroorotate from bicarbonate: step 1/3.</text>
</comment>
<evidence type="ECO:0000256" key="10">
    <source>
        <dbReference type="ARBA" id="ARBA00022741"/>
    </source>
</evidence>
<evidence type="ECO:0000256" key="13">
    <source>
        <dbReference type="ARBA" id="ARBA00022975"/>
    </source>
</evidence>
<dbReference type="PRINTS" id="PR00098">
    <property type="entry name" value="CPSASE"/>
</dbReference>
<comment type="cofactor">
    <cofactor evidence="19">
        <name>Mg(2+)</name>
        <dbReference type="ChEBI" id="CHEBI:18420"/>
    </cofactor>
    <cofactor evidence="19">
        <name>Mn(2+)</name>
        <dbReference type="ChEBI" id="CHEBI:29035"/>
    </cofactor>
    <text evidence="19">Binds 4 Mg(2+) or Mn(2+) ions per subunit.</text>
</comment>
<dbReference type="FunFam" id="3.30.1490.20:FF:000001">
    <property type="entry name" value="Carbamoyl-phosphate synthase large chain"/>
    <property type="match status" value="1"/>
</dbReference>
<feature type="binding site" evidence="19">
    <location>
        <position position="712"/>
    </location>
    <ligand>
        <name>ATP</name>
        <dbReference type="ChEBI" id="CHEBI:30616"/>
        <label>2</label>
    </ligand>
</feature>
<dbReference type="EMBL" id="RJMB01000003">
    <property type="protein sequence ID" value="RNL86394.1"/>
    <property type="molecule type" value="Genomic_DNA"/>
</dbReference>
<evidence type="ECO:0000256" key="6">
    <source>
        <dbReference type="ARBA" id="ARBA00022598"/>
    </source>
</evidence>
<feature type="binding site" evidence="19">
    <location>
        <position position="301"/>
    </location>
    <ligand>
        <name>Mg(2+)</name>
        <dbReference type="ChEBI" id="CHEBI:18420"/>
        <label>2</label>
    </ligand>
</feature>
<dbReference type="RefSeq" id="WP_123199921.1">
    <property type="nucleotide sequence ID" value="NZ_RJMB01000003.1"/>
</dbReference>
<name>A0A3N0EEZ5_9ACTN</name>
<evidence type="ECO:0000256" key="9">
    <source>
        <dbReference type="ARBA" id="ARBA00022737"/>
    </source>
</evidence>
<feature type="domain" description="ATP-grasp" evidence="20">
    <location>
        <begin position="133"/>
        <end position="328"/>
    </location>
</feature>
<dbReference type="PROSITE" id="PS00867">
    <property type="entry name" value="CPSASE_2"/>
    <property type="match status" value="2"/>
</dbReference>
<reference evidence="22 23" key="1">
    <citation type="submission" date="2018-11" db="EMBL/GenBank/DDBJ databases">
        <title>The genome draft of YIM 96095.</title>
        <authorList>
            <person name="Tang S.-K."/>
            <person name="Chunyu W.-X."/>
            <person name="Feng Y.-Z."/>
        </authorList>
    </citation>
    <scope>NUCLEOTIDE SEQUENCE [LARGE SCALE GENOMIC DNA]</scope>
    <source>
        <strain evidence="22 23">YIM 96095</strain>
    </source>
</reference>
<comment type="caution">
    <text evidence="22">The sequence shown here is derived from an EMBL/GenBank/DDBJ whole genome shotgun (WGS) entry which is preliminary data.</text>
</comment>
<dbReference type="SUPFAM" id="SSF52335">
    <property type="entry name" value="Methylglyoxal synthase-like"/>
    <property type="match status" value="1"/>
</dbReference>
<dbReference type="SMART" id="SM01096">
    <property type="entry name" value="CPSase_L_D3"/>
    <property type="match status" value="1"/>
</dbReference>
<keyword evidence="12" id="KW-0460">Magnesium</keyword>
<dbReference type="GO" id="GO:0005524">
    <property type="term" value="F:ATP binding"/>
    <property type="evidence" value="ECO:0007669"/>
    <property type="project" value="UniProtKB-UniRule"/>
</dbReference>
<feature type="binding site" evidence="19">
    <location>
        <position position="243"/>
    </location>
    <ligand>
        <name>ATP</name>
        <dbReference type="ChEBI" id="CHEBI:30616"/>
        <label>1</label>
    </ligand>
</feature>
<dbReference type="Gene3D" id="3.30.1490.20">
    <property type="entry name" value="ATP-grasp fold, A domain"/>
    <property type="match status" value="1"/>
</dbReference>
<keyword evidence="6 19" id="KW-0436">Ligase</keyword>
<feature type="binding site" evidence="19">
    <location>
        <position position="840"/>
    </location>
    <ligand>
        <name>Mn(2+)</name>
        <dbReference type="ChEBI" id="CHEBI:29035"/>
        <label>4</label>
    </ligand>
</feature>
<keyword evidence="5 19" id="KW-0055">Arginine biosynthesis</keyword>
<feature type="binding site" evidence="19">
    <location>
        <position position="299"/>
    </location>
    <ligand>
        <name>Mn(2+)</name>
        <dbReference type="ChEBI" id="CHEBI:29035"/>
        <label>2</label>
    </ligand>
</feature>
<dbReference type="SUPFAM" id="SSF48108">
    <property type="entry name" value="Carbamoyl phosphate synthetase, large subunit connection domain"/>
    <property type="match status" value="1"/>
</dbReference>
<dbReference type="InterPro" id="IPR036897">
    <property type="entry name" value="CarbamoylP_synth_lsu_oligo_sf"/>
</dbReference>
<feature type="binding site" evidence="19">
    <location>
        <position position="285"/>
    </location>
    <ligand>
        <name>ATP</name>
        <dbReference type="ChEBI" id="CHEBI:30616"/>
        <label>1</label>
    </ligand>
</feature>
<feature type="binding site" evidence="19">
    <location>
        <position position="826"/>
    </location>
    <ligand>
        <name>ATP</name>
        <dbReference type="ChEBI" id="CHEBI:30616"/>
        <label>2</label>
    </ligand>
</feature>
<dbReference type="FunFam" id="3.40.50.20:FF:000003">
    <property type="entry name" value="Carbamoyl-phosphate synthase large chain"/>
    <property type="match status" value="1"/>
</dbReference>
<feature type="binding site" evidence="19">
    <location>
        <position position="758"/>
    </location>
    <ligand>
        <name>ATP</name>
        <dbReference type="ChEBI" id="CHEBI:30616"/>
        <label>2</label>
    </ligand>
</feature>
<evidence type="ECO:0000256" key="4">
    <source>
        <dbReference type="ARBA" id="ARBA00009799"/>
    </source>
</evidence>
<accession>A0A3N0EEZ5</accession>
<feature type="binding site" evidence="19">
    <location>
        <position position="840"/>
    </location>
    <ligand>
        <name>Mg(2+)</name>
        <dbReference type="ChEBI" id="CHEBI:18420"/>
        <label>4</label>
    </ligand>
</feature>
<dbReference type="Pfam" id="PF25596">
    <property type="entry name" value="CPSase_L_D1"/>
    <property type="match status" value="2"/>
</dbReference>
<keyword evidence="8" id="KW-0479">Metal-binding</keyword>
<dbReference type="PROSITE" id="PS51855">
    <property type="entry name" value="MGS"/>
    <property type="match status" value="1"/>
</dbReference>
<dbReference type="FunFam" id="3.30.470.20:FF:000014">
    <property type="entry name" value="Carbamoyl-phosphate synthase large chain"/>
    <property type="match status" value="1"/>
</dbReference>
<feature type="binding site" evidence="19">
    <location>
        <position position="838"/>
    </location>
    <ligand>
        <name>Mg(2+)</name>
        <dbReference type="ChEBI" id="CHEBI:18420"/>
        <label>3</label>
    </ligand>
</feature>
<evidence type="ECO:0000256" key="18">
    <source>
        <dbReference type="ARBA" id="ARBA00062056"/>
    </source>
</evidence>
<evidence type="ECO:0000256" key="3">
    <source>
        <dbReference type="ARBA" id="ARBA00005077"/>
    </source>
</evidence>
<comment type="similarity">
    <text evidence="4 19">Belongs to the CarB family.</text>
</comment>
<dbReference type="FunFam" id="3.40.50.20:FF:000001">
    <property type="entry name" value="Carbamoyl-phosphate synthase large chain"/>
    <property type="match status" value="1"/>
</dbReference>
<evidence type="ECO:0000313" key="22">
    <source>
        <dbReference type="EMBL" id="RNL86394.1"/>
    </source>
</evidence>
<feature type="binding site" evidence="19">
    <location>
        <position position="784"/>
    </location>
    <ligand>
        <name>ATP</name>
        <dbReference type="ChEBI" id="CHEBI:30616"/>
        <label>2</label>
    </ligand>
</feature>
<feature type="binding site" evidence="19">
    <location>
        <position position="838"/>
    </location>
    <ligand>
        <name>ATP</name>
        <dbReference type="ChEBI" id="CHEBI:30616"/>
        <label>2</label>
    </ligand>
</feature>
<feature type="binding site" evidence="19">
    <location>
        <position position="208"/>
    </location>
    <ligand>
        <name>ATP</name>
        <dbReference type="ChEBI" id="CHEBI:30616"/>
        <label>1</label>
    </ligand>
</feature>
<feature type="binding site" evidence="19">
    <location>
        <position position="838"/>
    </location>
    <ligand>
        <name>Mn(2+)</name>
        <dbReference type="ChEBI" id="CHEBI:29035"/>
        <label>3</label>
    </ligand>
</feature>
<feature type="domain" description="MGS-like" evidence="21">
    <location>
        <begin position="949"/>
        <end position="1100"/>
    </location>
</feature>
<feature type="binding site" evidence="19">
    <location>
        <position position="753"/>
    </location>
    <ligand>
        <name>ATP</name>
        <dbReference type="ChEBI" id="CHEBI:30616"/>
        <label>2</label>
    </ligand>
</feature>
<dbReference type="SUPFAM" id="SSF52440">
    <property type="entry name" value="PreATP-grasp domain"/>
    <property type="match status" value="2"/>
</dbReference>
<dbReference type="Pfam" id="PF02786">
    <property type="entry name" value="CPSase_L_D2"/>
    <property type="match status" value="2"/>
</dbReference>
<feature type="binding site" evidence="19">
    <location>
        <position position="299"/>
    </location>
    <ligand>
        <name>Mn(2+)</name>
        <dbReference type="ChEBI" id="CHEBI:29035"/>
        <label>1</label>
    </ligand>
</feature>
<dbReference type="Gene3D" id="3.40.50.20">
    <property type="match status" value="2"/>
</dbReference>
<comment type="cofactor">
    <cofactor evidence="1">
        <name>Mn(2+)</name>
        <dbReference type="ChEBI" id="CHEBI:29035"/>
    </cofactor>
</comment>
<feature type="binding site" evidence="19">
    <location>
        <position position="285"/>
    </location>
    <ligand>
        <name>Mg(2+)</name>
        <dbReference type="ChEBI" id="CHEBI:18420"/>
        <label>1</label>
    </ligand>
</feature>
<feature type="region of interest" description="Carboxyphosphate synthetic domain" evidence="19">
    <location>
        <begin position="1"/>
        <end position="402"/>
    </location>
</feature>
<evidence type="ECO:0000256" key="17">
    <source>
        <dbReference type="ARBA" id="ARBA00057223"/>
    </source>
</evidence>
<feature type="binding site" evidence="19">
    <location>
        <position position="210"/>
    </location>
    <ligand>
        <name>ATP</name>
        <dbReference type="ChEBI" id="CHEBI:30616"/>
        <label>1</label>
    </ligand>
</feature>
<dbReference type="GO" id="GO:0004088">
    <property type="term" value="F:carbamoyl-phosphate synthase (glutamine-hydrolyzing) activity"/>
    <property type="evidence" value="ECO:0007669"/>
    <property type="project" value="UniProtKB-UniRule"/>
</dbReference>
<keyword evidence="13 19" id="KW-0665">Pyrimidine biosynthesis</keyword>
<feature type="binding site" evidence="19">
    <location>
        <position position="826"/>
    </location>
    <ligand>
        <name>Mn(2+)</name>
        <dbReference type="ChEBI" id="CHEBI:29035"/>
        <label>3</label>
    </ligand>
</feature>
<evidence type="ECO:0000256" key="8">
    <source>
        <dbReference type="ARBA" id="ARBA00022723"/>
    </source>
</evidence>
<dbReference type="EC" id="6.3.4.16" evidence="19"/>
<comment type="catalytic activity">
    <reaction evidence="15 19">
        <text>hydrogencarbonate + NH4(+) + 2 ATP = carbamoyl phosphate + 2 ADP + phosphate + 2 H(+)</text>
        <dbReference type="Rhea" id="RHEA:18029"/>
        <dbReference type="ChEBI" id="CHEBI:15378"/>
        <dbReference type="ChEBI" id="CHEBI:17544"/>
        <dbReference type="ChEBI" id="CHEBI:28938"/>
        <dbReference type="ChEBI" id="CHEBI:30616"/>
        <dbReference type="ChEBI" id="CHEBI:43474"/>
        <dbReference type="ChEBI" id="CHEBI:58228"/>
        <dbReference type="ChEBI" id="CHEBI:456216"/>
        <dbReference type="EC" id="6.3.4.16"/>
    </reaction>
</comment>
<dbReference type="PANTHER" id="PTHR11405">
    <property type="entry name" value="CARBAMOYLTRANSFERASE FAMILY MEMBER"/>
    <property type="match status" value="1"/>
</dbReference>
<evidence type="ECO:0000313" key="23">
    <source>
        <dbReference type="Proteomes" id="UP000269198"/>
    </source>
</evidence>
<dbReference type="OrthoDB" id="9804197at2"/>
<keyword evidence="23" id="KW-1185">Reference proteome</keyword>
<dbReference type="InterPro" id="IPR036914">
    <property type="entry name" value="MGS-like_dom_sf"/>
</dbReference>
<dbReference type="Gene3D" id="3.30.470.20">
    <property type="entry name" value="ATP-grasp fold, B domain"/>
    <property type="match status" value="2"/>
</dbReference>
<dbReference type="UniPathway" id="UPA00070">
    <property type="reaction ID" value="UER00115"/>
</dbReference>
<sequence length="1100" mass="117761">MPRRSDLTSVLVIGSGPIVIGQACEFDYSGTQACRVLKEEGLRVILVNSNPATIMTDPEFADATYVEPITPEMIEKVIAKERPDSLLPTLGGQTALNAAVALYESGVLAKYNVELIGANIDAIQAGEDRDTFKEIVGRIGADSASSRICHTLQECLDAAEELKYPVVVRPSFTMGGSGSGFAHDEAELRRIAGQGLALSPTTEVLLEESILGWKEYELELMRDGNDNVVVVCSIENFDPVGVHTGDSVTVAPAMTLTDREYQRLRDIGIAVIREVGVDTGGCNIQFAVNPRDGRIIVIEMNPRVSRSSALASKATGFPIAKIAAKLAVGHTLDEIPNDITAETPASFEPTLDYVVVKVPRFAFEKFPGADPALTTTMKSVGEAMAIGRSFSEALQKAVRSVEKRGVGFTWAGDPGDRDELLRAVATPTEHRLRQLQQALRADATVAELHGATGIDPWFLDQMLLMEETAREVAAAPKLDAELLRSAKRQGFSDEQLGEVVGKSAEVIRELRYALGVHPVYLTVDTCAAEFAAQTPYLYSSYDEETEVPEGTRPKVIILGSGPNRIGQGVEFDYSCVHACFALSEAGYETVMVNCNPETVSTDYDTSDRLYFEPLTLEDVLEVVRAEQRTGSVVGVIVQLGGQTPLGLARELKAAGVPIVGTTPEAIDLAEDRGEFGKVLANAGLPAPKHGTAHSFDGARTVADEIGYPVMVRPSYVLGGRGMEIVYNETMLRDYIARNAEVSPEYPVLIDRFLDDAIEVDVDALYDGHELYLGGIMEHIEEAGIHSGDSACAMPAVTLGHEDFERIRYSTEGIARGCGVRGLLNVQYALASGVLYVLEANPRASRTVPFVSKASAAPLAKAAARVMLGSSIAELRREGMLPAEGDGGTLPMDAPISVKEAVMPFNRFLDRQGEGVDTVLGPEMRSTGEVMGLDADFGAAYAKSQQAAVGSLPRSGAVFVSVANRDKRTMVFPVKRLADLGFEILATEGTAWVLRRNGVPARVVRKHSAGPGPDGERTIVQLIHDGEVDLIVNTPFGGAGQAGPRLDGYEIRTAAVVRSVPSVTTVQGLAAAVQGIEALVRGDIGVRSLQQHAETLRGGEG</sequence>
<feature type="binding site" evidence="19">
    <location>
        <position position="176"/>
    </location>
    <ligand>
        <name>ATP</name>
        <dbReference type="ChEBI" id="CHEBI:30616"/>
        <label>1</label>
    </ligand>
</feature>
<evidence type="ECO:0000256" key="14">
    <source>
        <dbReference type="ARBA" id="ARBA00023211"/>
    </source>
</evidence>
<dbReference type="InterPro" id="IPR011607">
    <property type="entry name" value="MGS-like_dom"/>
</dbReference>
<evidence type="ECO:0000256" key="7">
    <source>
        <dbReference type="ARBA" id="ARBA00022605"/>
    </source>
</evidence>
<dbReference type="Pfam" id="PF02787">
    <property type="entry name" value="CPSase_L_D3"/>
    <property type="match status" value="1"/>
</dbReference>
<evidence type="ECO:0000256" key="16">
    <source>
        <dbReference type="ARBA" id="ARBA00048816"/>
    </source>
</evidence>
<dbReference type="Proteomes" id="UP000269198">
    <property type="component" value="Unassembled WGS sequence"/>
</dbReference>
<feature type="binding site" evidence="19">
    <location>
        <position position="785"/>
    </location>
    <ligand>
        <name>ATP</name>
        <dbReference type="ChEBI" id="CHEBI:30616"/>
        <label>2</label>
    </ligand>
</feature>
<feature type="binding site" evidence="19">
    <location>
        <position position="215"/>
    </location>
    <ligand>
        <name>ATP</name>
        <dbReference type="ChEBI" id="CHEBI:30616"/>
        <label>1</label>
    </ligand>
</feature>
<dbReference type="SUPFAM" id="SSF56059">
    <property type="entry name" value="Glutathione synthetase ATP-binding domain-like"/>
    <property type="match status" value="2"/>
</dbReference>
<dbReference type="GO" id="GO:0005737">
    <property type="term" value="C:cytoplasm"/>
    <property type="evidence" value="ECO:0007669"/>
    <property type="project" value="TreeGrafter"/>
</dbReference>
<comment type="domain">
    <text evidence="19">The large subunit is composed of 2 ATP-grasp domains that are involved in binding the 2 ATP molecules needed for carbamoyl phosphate synthesis. The N-terminal ATP-grasp domain (referred to as the carboxyphosphate synthetic component) catalyzes the ATP-dependent phosphorylation of hydrogencarbonate to carboxyphosphate and the subsequent nucleophilic attack by ammonia to form a carbamate intermediate. The C-terminal ATP-grasp domain (referred to as the carbamoyl phosphate synthetic component) then catalyzes the phosphorylation of carbamate with the second ATP to form the end product carbamoyl phosphate. The reactive and unstable enzyme intermediates are sequentially channeled from one active site to the next through the interior of the protein over a distance of at least 96 A.</text>
</comment>
<comment type="catalytic activity">
    <reaction evidence="16 19">
        <text>hydrogencarbonate + L-glutamine + 2 ATP + H2O = carbamoyl phosphate + L-glutamate + 2 ADP + phosphate + 2 H(+)</text>
        <dbReference type="Rhea" id="RHEA:18633"/>
        <dbReference type="ChEBI" id="CHEBI:15377"/>
        <dbReference type="ChEBI" id="CHEBI:15378"/>
        <dbReference type="ChEBI" id="CHEBI:17544"/>
        <dbReference type="ChEBI" id="CHEBI:29985"/>
        <dbReference type="ChEBI" id="CHEBI:30616"/>
        <dbReference type="ChEBI" id="CHEBI:43474"/>
        <dbReference type="ChEBI" id="CHEBI:58228"/>
        <dbReference type="ChEBI" id="CHEBI:58359"/>
        <dbReference type="ChEBI" id="CHEBI:456216"/>
        <dbReference type="EC" id="6.3.5.5"/>
    </reaction>
</comment>
<proteinExistence type="inferred from homology"/>
<dbReference type="AlphaFoldDB" id="A0A3N0EEZ5"/>
<feature type="binding site" evidence="19">
    <location>
        <position position="838"/>
    </location>
    <ligand>
        <name>Mg(2+)</name>
        <dbReference type="ChEBI" id="CHEBI:18420"/>
        <label>4</label>
    </ligand>
</feature>
<dbReference type="InterPro" id="IPR005480">
    <property type="entry name" value="CPSase_lsu_oligo"/>
</dbReference>
<dbReference type="NCBIfam" id="NF003671">
    <property type="entry name" value="PRK05294.1"/>
    <property type="match status" value="1"/>
</dbReference>
<dbReference type="Pfam" id="PF02142">
    <property type="entry name" value="MGS"/>
    <property type="match status" value="1"/>
</dbReference>
<feature type="binding site" evidence="19">
    <location>
        <position position="826"/>
    </location>
    <ligand>
        <name>Mg(2+)</name>
        <dbReference type="ChEBI" id="CHEBI:18420"/>
        <label>3</label>
    </ligand>
</feature>
<dbReference type="FunFam" id="1.10.1030.10:FF:000002">
    <property type="entry name" value="Carbamoyl-phosphate synthase large chain"/>
    <property type="match status" value="1"/>
</dbReference>
<keyword evidence="11 19" id="KW-0067">ATP-binding</keyword>
<evidence type="ECO:0000256" key="19">
    <source>
        <dbReference type="HAMAP-Rule" id="MF_01210"/>
    </source>
</evidence>
<feature type="binding site" evidence="19">
    <location>
        <position position="175"/>
    </location>
    <ligand>
        <name>ATP</name>
        <dbReference type="ChEBI" id="CHEBI:30616"/>
        <label>1</label>
    </ligand>
</feature>
<feature type="binding site" evidence="19">
    <location>
        <position position="242"/>
    </location>
    <ligand>
        <name>ATP</name>
        <dbReference type="ChEBI" id="CHEBI:30616"/>
        <label>1</label>
    </ligand>
</feature>
<keyword evidence="10 19" id="KW-0547">Nucleotide-binding</keyword>
<feature type="region of interest" description="Allosteric domain" evidence="19">
    <location>
        <begin position="949"/>
        <end position="1100"/>
    </location>
</feature>
<dbReference type="GO" id="GO:0004087">
    <property type="term" value="F:carbamoyl-phosphate synthase (ammonia) activity"/>
    <property type="evidence" value="ECO:0007669"/>
    <property type="project" value="UniProtKB-EC"/>
</dbReference>
<dbReference type="PANTHER" id="PTHR11405:SF53">
    <property type="entry name" value="CARBAMOYL-PHOSPHATE SYNTHASE [AMMONIA], MITOCHONDRIAL"/>
    <property type="match status" value="1"/>
</dbReference>
<dbReference type="SMART" id="SM00851">
    <property type="entry name" value="MGS"/>
    <property type="match status" value="1"/>
</dbReference>
<feature type="binding site" evidence="19">
    <location>
        <position position="299"/>
    </location>
    <ligand>
        <name>Mg(2+)</name>
        <dbReference type="ChEBI" id="CHEBI:18420"/>
        <label>2</label>
    </ligand>
</feature>
<dbReference type="EC" id="6.3.5.5" evidence="19"/>
<dbReference type="UniPathway" id="UPA00068">
    <property type="reaction ID" value="UER00171"/>
</dbReference>
<keyword evidence="9 19" id="KW-0677">Repeat</keyword>